<accession>A0ABS4PQW4</accession>
<comment type="caution">
    <text evidence="1">The sequence shown here is derived from an EMBL/GenBank/DDBJ whole genome shotgun (WGS) entry which is preliminary data.</text>
</comment>
<proteinExistence type="predicted"/>
<name>A0ABS4PQW4_9PSEU</name>
<gene>
    <name evidence="1" type="ORF">JOM49_003332</name>
</gene>
<keyword evidence="2" id="KW-1185">Reference proteome</keyword>
<evidence type="ECO:0000313" key="1">
    <source>
        <dbReference type="EMBL" id="MBP2181806.1"/>
    </source>
</evidence>
<dbReference type="EMBL" id="JAGGMS010000001">
    <property type="protein sequence ID" value="MBP2181806.1"/>
    <property type="molecule type" value="Genomic_DNA"/>
</dbReference>
<dbReference type="RefSeq" id="WP_281068319.1">
    <property type="nucleotide sequence ID" value="NZ_JAGGMS010000001.1"/>
</dbReference>
<reference evidence="1 2" key="1">
    <citation type="submission" date="2021-03" db="EMBL/GenBank/DDBJ databases">
        <title>Sequencing the genomes of 1000 actinobacteria strains.</title>
        <authorList>
            <person name="Klenk H.-P."/>
        </authorList>
    </citation>
    <scope>NUCLEOTIDE SEQUENCE [LARGE SCALE GENOMIC DNA]</scope>
    <source>
        <strain evidence="1 2">DSM 45510</strain>
    </source>
</reference>
<protein>
    <submittedName>
        <fullName evidence="1">Uncharacterized protein</fullName>
    </submittedName>
</protein>
<sequence length="40" mass="4276">MNSVLRLQVQDNQDEVEADAPISTISEHHCGGGQVEISPA</sequence>
<evidence type="ECO:0000313" key="2">
    <source>
        <dbReference type="Proteomes" id="UP000741013"/>
    </source>
</evidence>
<dbReference type="Proteomes" id="UP000741013">
    <property type="component" value="Unassembled WGS sequence"/>
</dbReference>
<organism evidence="1 2">
    <name type="scientific">Amycolatopsis magusensis</name>
    <dbReference type="NCBI Taxonomy" id="882444"/>
    <lineage>
        <taxon>Bacteria</taxon>
        <taxon>Bacillati</taxon>
        <taxon>Actinomycetota</taxon>
        <taxon>Actinomycetes</taxon>
        <taxon>Pseudonocardiales</taxon>
        <taxon>Pseudonocardiaceae</taxon>
        <taxon>Amycolatopsis</taxon>
    </lineage>
</organism>